<dbReference type="InterPro" id="IPR003673">
    <property type="entry name" value="CoA-Trfase_fam_III"/>
</dbReference>
<keyword evidence="1 2" id="KW-0808">Transferase</keyword>
<dbReference type="RefSeq" id="WP_338069543.1">
    <property type="nucleotide sequence ID" value="NZ_AP019700.1"/>
</dbReference>
<dbReference type="InterPro" id="IPR023606">
    <property type="entry name" value="CoA-Trfase_III_dom_1_sf"/>
</dbReference>
<keyword evidence="3" id="KW-1185">Reference proteome</keyword>
<protein>
    <submittedName>
        <fullName evidence="2">Crotonobetainyl-CoA:carnitine CoA-transferase CaiB-like acyl-CoA transferase</fullName>
    </submittedName>
</protein>
<dbReference type="GO" id="GO:0008410">
    <property type="term" value="F:CoA-transferase activity"/>
    <property type="evidence" value="ECO:0007669"/>
    <property type="project" value="TreeGrafter"/>
</dbReference>
<evidence type="ECO:0000313" key="3">
    <source>
        <dbReference type="Proteomes" id="UP000278222"/>
    </source>
</evidence>
<proteinExistence type="predicted"/>
<dbReference type="Gene3D" id="3.40.50.10540">
    <property type="entry name" value="Crotonobetainyl-coa:carnitine coa-transferase, domain 1"/>
    <property type="match status" value="1"/>
</dbReference>
<dbReference type="Proteomes" id="UP000278222">
    <property type="component" value="Unassembled WGS sequence"/>
</dbReference>
<dbReference type="Pfam" id="PF02515">
    <property type="entry name" value="CoA_transf_3"/>
    <property type="match status" value="1"/>
</dbReference>
<dbReference type="Gene3D" id="3.30.1540.10">
    <property type="entry name" value="formyl-coa transferase, domain 3"/>
    <property type="match status" value="1"/>
</dbReference>
<dbReference type="PANTHER" id="PTHR48207">
    <property type="entry name" value="SUCCINATE--HYDROXYMETHYLGLUTARATE COA-TRANSFERASE"/>
    <property type="match status" value="1"/>
</dbReference>
<evidence type="ECO:0000256" key="1">
    <source>
        <dbReference type="ARBA" id="ARBA00022679"/>
    </source>
</evidence>
<dbReference type="AlphaFoldDB" id="A0A3N1LIW2"/>
<dbReference type="PANTHER" id="PTHR48207:SF3">
    <property type="entry name" value="SUCCINATE--HYDROXYMETHYLGLUTARATE COA-TRANSFERASE"/>
    <property type="match status" value="1"/>
</dbReference>
<evidence type="ECO:0000313" key="2">
    <source>
        <dbReference type="EMBL" id="ROP90799.1"/>
    </source>
</evidence>
<sequence length="408" mass="42721">MTDMTPPLDGIRVLDLSRVLAGPWCTMTLADLGAEVWKVENPDGGDDTRKWGPPFAEGESAYYLAVNRNKKGIAVDLRTPGGQAVVRDLAARADVLVENYRAGALAKYGLDWETLSAANPRLIYCSISAYGRSSPMADRPGYDFVVQAEGGLMAITGAADGAPMKVGVAICDVLTGKDATQAILAALIARGRTGRGQLIDIALLDSTVAALVNVGSAWLVSGKAPGRWGNAHPTTVPYQIFATADGMVALACGNDLQFQALCRRALDRADLAQDPRFVRNVDRVAHRQVLVPLLEAIFAGGTTAEWFSRLEAAGVPAGIVRDVPAALGAPEVLARGMVATVDHPTIGPLRLVASALRLSDTPVVPPRPPPLLGQDTDAVLAGVLGYTPERIATLHGEGAVSGSGPARL</sequence>
<name>A0A3N1LIW2_9PROT</name>
<accession>A0A3N1LIW2</accession>
<dbReference type="EMBL" id="RJKX01000014">
    <property type="protein sequence ID" value="ROP90799.1"/>
    <property type="molecule type" value="Genomic_DNA"/>
</dbReference>
<organism evidence="2 3">
    <name type="scientific">Stella humosa</name>
    <dbReference type="NCBI Taxonomy" id="94"/>
    <lineage>
        <taxon>Bacteria</taxon>
        <taxon>Pseudomonadati</taxon>
        <taxon>Pseudomonadota</taxon>
        <taxon>Alphaproteobacteria</taxon>
        <taxon>Rhodospirillales</taxon>
        <taxon>Stellaceae</taxon>
        <taxon>Stella</taxon>
    </lineage>
</organism>
<dbReference type="InterPro" id="IPR044855">
    <property type="entry name" value="CoA-Trfase_III_dom3_sf"/>
</dbReference>
<gene>
    <name evidence="2" type="ORF">EDC65_2658</name>
</gene>
<dbReference type="SUPFAM" id="SSF89796">
    <property type="entry name" value="CoA-transferase family III (CaiB/BaiF)"/>
    <property type="match status" value="1"/>
</dbReference>
<dbReference type="InterPro" id="IPR050483">
    <property type="entry name" value="CoA-transferase_III_domain"/>
</dbReference>
<comment type="caution">
    <text evidence="2">The sequence shown here is derived from an EMBL/GenBank/DDBJ whole genome shotgun (WGS) entry which is preliminary data.</text>
</comment>
<reference evidence="2 3" key="1">
    <citation type="submission" date="2018-11" db="EMBL/GenBank/DDBJ databases">
        <title>Genomic Encyclopedia of Type Strains, Phase IV (KMG-IV): sequencing the most valuable type-strain genomes for metagenomic binning, comparative biology and taxonomic classification.</title>
        <authorList>
            <person name="Goeker M."/>
        </authorList>
    </citation>
    <scope>NUCLEOTIDE SEQUENCE [LARGE SCALE GENOMIC DNA]</scope>
    <source>
        <strain evidence="2 3">DSM 5900</strain>
    </source>
</reference>